<accession>A0A6G6ACP3</accession>
<feature type="transmembrane region" description="Helical" evidence="1">
    <location>
        <begin position="236"/>
        <end position="254"/>
    </location>
</feature>
<keyword evidence="1" id="KW-0472">Membrane</keyword>
<evidence type="ECO:0000256" key="1">
    <source>
        <dbReference type="SAM" id="Phobius"/>
    </source>
</evidence>
<dbReference type="EMBL" id="MN175499">
    <property type="protein sequence ID" value="QID06203.1"/>
    <property type="molecule type" value="Genomic_DNA"/>
</dbReference>
<sequence length="298" mass="34114">MTNNYHTQVGKQNMLTQIAANNNLLQQMNNYQGTPIKNNTDQNQYINQQQLNNNYTQQQPNQFTNPQINNQFTNPQINNQFNNQNQYLGQHSQNHSSGQNIQNQYLNQQPTVVNKIPYNDNGEIELSDTKSPVEEVPNTLQNKQTNQVTKQDKIIPQPNIQPNIQSNPIIDPNQNHINDNIKNLSKDNVVNKPTKSIRKDRGVNNFIPPNHFNPIPYQMAQPKIQYVNVPAKKNNIVEYVVIPIILVIIFVFIVHPKTSKIVNKYLPSPKSFMGLLSRGVVLALGYIIIRFLFNIAGV</sequence>
<reference evidence="2" key="1">
    <citation type="submission" date="2019-07" db="EMBL/GenBank/DDBJ databases">
        <title>The discovery of a new lineage B mimivirus raises questions about particles surface fibrils.</title>
        <authorList>
            <person name="Silva L.K.S."/>
            <person name="Rodrigues R.A.L."/>
            <person name="Andrade A.C.S.P."/>
            <person name="Hikida H."/>
            <person name="Andreani J."/>
            <person name="Levasseur A."/>
            <person name="La Scola B."/>
            <person name="Abrahao J.S."/>
        </authorList>
    </citation>
    <scope>NUCLEOTIDE SEQUENCE</scope>
    <source>
        <strain evidence="2">B60</strain>
    </source>
</reference>
<keyword evidence="1" id="KW-1133">Transmembrane helix</keyword>
<keyword evidence="1" id="KW-0812">Transmembrane</keyword>
<proteinExistence type="predicted"/>
<evidence type="ECO:0000313" key="2">
    <source>
        <dbReference type="EMBL" id="QID06203.1"/>
    </source>
</evidence>
<organism evidence="2">
    <name type="scientific">Borely moumouvirus</name>
    <dbReference type="NCBI Taxonomy" id="2712067"/>
    <lineage>
        <taxon>Viruses</taxon>
        <taxon>Varidnaviria</taxon>
        <taxon>Bamfordvirae</taxon>
        <taxon>Nucleocytoviricota</taxon>
        <taxon>Megaviricetes</taxon>
        <taxon>Imitervirales</taxon>
        <taxon>Mimiviridae</taxon>
        <taxon>Megamimivirinae</taxon>
        <taxon>Moumouvirus</taxon>
    </lineage>
</organism>
<name>A0A6G6ACP3_9VIRU</name>
<feature type="transmembrane region" description="Helical" evidence="1">
    <location>
        <begin position="275"/>
        <end position="293"/>
    </location>
</feature>
<protein>
    <submittedName>
        <fullName evidence="2">Uncharacterized protein</fullName>
    </submittedName>
</protein>